<feature type="transmembrane region" description="Helical" evidence="11">
    <location>
        <begin position="123"/>
        <end position="142"/>
    </location>
</feature>
<keyword evidence="6" id="KW-0653">Protein transport</keyword>
<comment type="subcellular location">
    <subcellularLocation>
        <location evidence="1">Endomembrane system</location>
        <topology evidence="1">Multi-pass membrane protein</topology>
    </subcellularLocation>
    <subcellularLocation>
        <location evidence="2">Plastid</location>
        <location evidence="2">Chloroplast thylakoid membrane</location>
        <topology evidence="2">Multi-pass membrane protein</topology>
    </subcellularLocation>
</comment>
<dbReference type="Pfam" id="PF10559">
    <property type="entry name" value="Plug_translocon"/>
    <property type="match status" value="1"/>
</dbReference>
<evidence type="ECO:0000256" key="8">
    <source>
        <dbReference type="ARBA" id="ARBA00023010"/>
    </source>
</evidence>
<feature type="domain" description="Translocon Sec61/SecY plug" evidence="12">
    <location>
        <begin position="44"/>
        <end position="78"/>
    </location>
</feature>
<dbReference type="InterPro" id="IPR023201">
    <property type="entry name" value="SecY_dom_sf"/>
</dbReference>
<dbReference type="EMBL" id="JACEFO010001924">
    <property type="protein sequence ID" value="KAF8693436.1"/>
    <property type="molecule type" value="Genomic_DNA"/>
</dbReference>
<keyword evidence="7 11" id="KW-1133">Transmembrane helix</keyword>
<proteinExistence type="inferred from homology"/>
<keyword evidence="5 11" id="KW-0812">Transmembrane</keyword>
<evidence type="ECO:0000256" key="7">
    <source>
        <dbReference type="ARBA" id="ARBA00022989"/>
    </source>
</evidence>
<name>A0A835EHX0_9POAL</name>
<dbReference type="PIRSF" id="PIRSF004557">
    <property type="entry name" value="SecY"/>
    <property type="match status" value="1"/>
</dbReference>
<gene>
    <name evidence="13" type="ORF">HU200_038830</name>
</gene>
<feature type="transmembrane region" description="Helical" evidence="11">
    <location>
        <begin position="291"/>
        <end position="311"/>
    </location>
</feature>
<dbReference type="GO" id="GO:0015031">
    <property type="term" value="P:protein transport"/>
    <property type="evidence" value="ECO:0007669"/>
    <property type="project" value="UniProtKB-KW"/>
</dbReference>
<dbReference type="Proteomes" id="UP000636709">
    <property type="component" value="Unassembled WGS sequence"/>
</dbReference>
<evidence type="ECO:0000256" key="6">
    <source>
        <dbReference type="ARBA" id="ARBA00022927"/>
    </source>
</evidence>
<evidence type="ECO:0000313" key="14">
    <source>
        <dbReference type="Proteomes" id="UP000636709"/>
    </source>
</evidence>
<sequence>MARGSSWALDLLRPLASRMPSVRRPDREVPFDHRALYTGLSVSVFMVCSHLPLYGVRYDAMGADPLYWLRSILSSNRGTLMELGVGPVVTAGTLFQLASTSGLLRFDHNVREDRYLADGARKVLALVIALGEAAAHVLLGMYGPHVGALNGVLIVLQLVSATAVVVYLDDVLEKGYGLKGSSSAISLFSAANTCGKVFWQAFSPVTVNTGRGPEFEGVVLAVAHRALTRTSSARAVVATLLRRHLPNATNLAATFLVLLAAVYLEGVQMLVPLTSRDRRGRRGTFPIKLLYTSTMPIVLYTAVVSALYLVSQLLHYSRLGGTLLVRLLGVWAEASHAAVSVGGLAYYVTPPASFAGDPVHALVYVALMLASCALLAQGWVVASESSARDVARRIADQRMGLPGRRDGATYAELRRYIPMAAALGGLCVGALTIFADMTGVIGTDTGIMLAATAVYNLVKSVEKEDKDLERR</sequence>
<keyword evidence="14" id="KW-1185">Reference proteome</keyword>
<dbReference type="OrthoDB" id="674818at2759"/>
<organism evidence="13 14">
    <name type="scientific">Digitaria exilis</name>
    <dbReference type="NCBI Taxonomy" id="1010633"/>
    <lineage>
        <taxon>Eukaryota</taxon>
        <taxon>Viridiplantae</taxon>
        <taxon>Streptophyta</taxon>
        <taxon>Embryophyta</taxon>
        <taxon>Tracheophyta</taxon>
        <taxon>Spermatophyta</taxon>
        <taxon>Magnoliopsida</taxon>
        <taxon>Liliopsida</taxon>
        <taxon>Poales</taxon>
        <taxon>Poaceae</taxon>
        <taxon>PACMAD clade</taxon>
        <taxon>Panicoideae</taxon>
        <taxon>Panicodae</taxon>
        <taxon>Paniceae</taxon>
        <taxon>Anthephorinae</taxon>
        <taxon>Digitaria</taxon>
    </lineage>
</organism>
<dbReference type="InterPro" id="IPR030659">
    <property type="entry name" value="SecY_CS"/>
</dbReference>
<feature type="transmembrane region" description="Helical" evidence="11">
    <location>
        <begin position="148"/>
        <end position="168"/>
    </location>
</feature>
<evidence type="ECO:0000313" key="13">
    <source>
        <dbReference type="EMBL" id="KAF8693436.1"/>
    </source>
</evidence>
<comment type="similarity">
    <text evidence="3 10">Belongs to the SecY/SEC61-alpha family.</text>
</comment>
<evidence type="ECO:0000256" key="1">
    <source>
        <dbReference type="ARBA" id="ARBA00004127"/>
    </source>
</evidence>
<dbReference type="InterPro" id="IPR002208">
    <property type="entry name" value="SecY/SEC61-alpha"/>
</dbReference>
<keyword evidence="4" id="KW-0813">Transport</keyword>
<evidence type="ECO:0000256" key="10">
    <source>
        <dbReference type="RuleBase" id="RU004349"/>
    </source>
</evidence>
<dbReference type="SUPFAM" id="SSF103491">
    <property type="entry name" value="Preprotein translocase SecY subunit"/>
    <property type="match status" value="1"/>
</dbReference>
<dbReference type="Gene3D" id="1.10.3370.10">
    <property type="entry name" value="SecY subunit domain"/>
    <property type="match status" value="1"/>
</dbReference>
<accession>A0A835EHX0</accession>
<evidence type="ECO:0000256" key="3">
    <source>
        <dbReference type="ARBA" id="ARBA00005751"/>
    </source>
</evidence>
<dbReference type="AlphaFoldDB" id="A0A835EHX0"/>
<reference evidence="13" key="1">
    <citation type="submission" date="2020-07" db="EMBL/GenBank/DDBJ databases">
        <title>Genome sequence and genetic diversity analysis of an under-domesticated orphan crop, white fonio (Digitaria exilis).</title>
        <authorList>
            <person name="Bennetzen J.L."/>
            <person name="Chen S."/>
            <person name="Ma X."/>
            <person name="Wang X."/>
            <person name="Yssel A.E.J."/>
            <person name="Chaluvadi S.R."/>
            <person name="Johnson M."/>
            <person name="Gangashetty P."/>
            <person name="Hamidou F."/>
            <person name="Sanogo M.D."/>
            <person name="Zwaenepoel A."/>
            <person name="Wallace J."/>
            <person name="Van De Peer Y."/>
            <person name="Van Deynze A."/>
        </authorList>
    </citation>
    <scope>NUCLEOTIDE SEQUENCE</scope>
    <source>
        <tissue evidence="13">Leaves</tissue>
    </source>
</reference>
<feature type="transmembrane region" description="Helical" evidence="11">
    <location>
        <begin position="416"/>
        <end position="434"/>
    </location>
</feature>
<dbReference type="Pfam" id="PF00344">
    <property type="entry name" value="SecY"/>
    <property type="match status" value="1"/>
</dbReference>
<feature type="transmembrane region" description="Helical" evidence="11">
    <location>
        <begin position="361"/>
        <end position="382"/>
    </location>
</feature>
<keyword evidence="9 11" id="KW-0472">Membrane</keyword>
<evidence type="ECO:0000256" key="9">
    <source>
        <dbReference type="ARBA" id="ARBA00023136"/>
    </source>
</evidence>
<evidence type="ECO:0000256" key="2">
    <source>
        <dbReference type="ARBA" id="ARBA00004454"/>
    </source>
</evidence>
<dbReference type="PROSITE" id="PS00755">
    <property type="entry name" value="SECY_1"/>
    <property type="match status" value="1"/>
</dbReference>
<dbReference type="InterPro" id="IPR019561">
    <property type="entry name" value="Translocon_Sec61/SecY_plug_dom"/>
</dbReference>
<feature type="transmembrane region" description="Helical" evidence="11">
    <location>
        <begin position="440"/>
        <end position="458"/>
    </location>
</feature>
<comment type="caution">
    <text evidence="13">The sequence shown here is derived from an EMBL/GenBank/DDBJ whole genome shotgun (WGS) entry which is preliminary data.</text>
</comment>
<evidence type="ECO:0000256" key="4">
    <source>
        <dbReference type="ARBA" id="ARBA00022448"/>
    </source>
</evidence>
<evidence type="ECO:0000256" key="5">
    <source>
        <dbReference type="ARBA" id="ARBA00022692"/>
    </source>
</evidence>
<feature type="transmembrane region" description="Helical" evidence="11">
    <location>
        <begin position="323"/>
        <end position="349"/>
    </location>
</feature>
<evidence type="ECO:0000256" key="11">
    <source>
        <dbReference type="SAM" id="Phobius"/>
    </source>
</evidence>
<dbReference type="GO" id="GO:0009535">
    <property type="term" value="C:chloroplast thylakoid membrane"/>
    <property type="evidence" value="ECO:0007669"/>
    <property type="project" value="UniProtKB-SubCell"/>
</dbReference>
<dbReference type="GO" id="GO:0012505">
    <property type="term" value="C:endomembrane system"/>
    <property type="evidence" value="ECO:0007669"/>
    <property type="project" value="UniProtKB-SubCell"/>
</dbReference>
<evidence type="ECO:0000259" key="12">
    <source>
        <dbReference type="Pfam" id="PF10559"/>
    </source>
</evidence>
<feature type="transmembrane region" description="Helical" evidence="11">
    <location>
        <begin position="251"/>
        <end position="271"/>
    </location>
</feature>
<dbReference type="PANTHER" id="PTHR10906">
    <property type="entry name" value="SECY/SEC61-ALPHA FAMILY MEMBER"/>
    <property type="match status" value="1"/>
</dbReference>
<keyword evidence="8" id="KW-0811">Translocation</keyword>
<protein>
    <recommendedName>
        <fullName evidence="12">Translocon Sec61/SecY plug domain-containing protein</fullName>
    </recommendedName>
</protein>